<dbReference type="AlphaFoldDB" id="A0A1F2UK93"/>
<dbReference type="InterPro" id="IPR052169">
    <property type="entry name" value="CW_Biosynth-Accessory"/>
</dbReference>
<evidence type="ECO:0000259" key="2">
    <source>
        <dbReference type="SMART" id="SM00854"/>
    </source>
</evidence>
<dbReference type="SMART" id="SM00854">
    <property type="entry name" value="PGA_cap"/>
    <property type="match status" value="1"/>
</dbReference>
<dbReference type="PANTHER" id="PTHR33393:SF11">
    <property type="entry name" value="POLYGLUTAMINE SYNTHESIS ACCESSORY PROTEIN RV0574C-RELATED"/>
    <property type="match status" value="1"/>
</dbReference>
<dbReference type="PANTHER" id="PTHR33393">
    <property type="entry name" value="POLYGLUTAMINE SYNTHESIS ACCESSORY PROTEIN RV0574C-RELATED"/>
    <property type="match status" value="1"/>
</dbReference>
<dbReference type="InterPro" id="IPR029052">
    <property type="entry name" value="Metallo-depent_PP-like"/>
</dbReference>
<evidence type="ECO:0000313" key="4">
    <source>
        <dbReference type="Proteomes" id="UP000178086"/>
    </source>
</evidence>
<reference evidence="3 4" key="1">
    <citation type="journal article" date="2016" name="Nat. Commun.">
        <title>Thousands of microbial genomes shed light on interconnected biogeochemical processes in an aquifer system.</title>
        <authorList>
            <person name="Anantharaman K."/>
            <person name="Brown C.T."/>
            <person name="Hug L.A."/>
            <person name="Sharon I."/>
            <person name="Castelle C.J."/>
            <person name="Probst A.J."/>
            <person name="Thomas B.C."/>
            <person name="Singh A."/>
            <person name="Wilkins M.J."/>
            <person name="Karaoz U."/>
            <person name="Brodie E.L."/>
            <person name="Williams K.H."/>
            <person name="Hubbard S.S."/>
            <person name="Banfield J.F."/>
        </authorList>
    </citation>
    <scope>NUCLEOTIDE SEQUENCE [LARGE SCALE GENOMIC DNA]</scope>
</reference>
<sequence>MRIVFVGDVMLGRGVNKVLQQVPPEYVWGDTLDIIREADYSLINLECALTFHEHLWDRTLKAFYFKADPEQAIATLKAANITCACIANNHTLDFQEKGLLDTLQTLDEAGICRAGAGRDIVEARAGVYREVRGFTIGLIAFTDNEPDFAAVSGRPGVNYIPVSPDTPAVKPLLDAVAAAKEKADIVIVSAHWGPNMRFRPPREFRAFAHRLIDAGADIFHGHSAHNFQAIEAYKGKPIFYDTGDFIDDYAVDPIFRNDQSFIFAVDLDGVHIESIDLYPVHLDFAQTNLATGYEFDEIAARMEELSAELGPILFRRAKHKLIVPVRRRRKKRVAGG</sequence>
<organism evidence="3 4">
    <name type="scientific">Candidatus Aquicultor primus</name>
    <dbReference type="NCBI Taxonomy" id="1797195"/>
    <lineage>
        <taxon>Bacteria</taxon>
        <taxon>Bacillati</taxon>
        <taxon>Actinomycetota</taxon>
        <taxon>Candidatus Aquicultoria</taxon>
        <taxon>Candidatus Aquicultorales</taxon>
        <taxon>Candidatus Aquicultoraceae</taxon>
        <taxon>Candidatus Aquicultor</taxon>
    </lineage>
</organism>
<evidence type="ECO:0000256" key="1">
    <source>
        <dbReference type="ARBA" id="ARBA00005662"/>
    </source>
</evidence>
<comment type="similarity">
    <text evidence="1">Belongs to the CapA family.</text>
</comment>
<dbReference type="EMBL" id="MELI01000068">
    <property type="protein sequence ID" value="OFW33431.1"/>
    <property type="molecule type" value="Genomic_DNA"/>
</dbReference>
<evidence type="ECO:0000313" key="3">
    <source>
        <dbReference type="EMBL" id="OFW33431.1"/>
    </source>
</evidence>
<protein>
    <recommendedName>
        <fullName evidence="2">Capsule synthesis protein CapA domain-containing protein</fullName>
    </recommendedName>
</protein>
<feature type="domain" description="Capsule synthesis protein CapA" evidence="2">
    <location>
        <begin position="2"/>
        <end position="249"/>
    </location>
</feature>
<comment type="caution">
    <text evidence="3">The sequence shown here is derived from an EMBL/GenBank/DDBJ whole genome shotgun (WGS) entry which is preliminary data.</text>
</comment>
<proteinExistence type="inferred from homology"/>
<dbReference type="Proteomes" id="UP000178086">
    <property type="component" value="Unassembled WGS sequence"/>
</dbReference>
<dbReference type="Gene3D" id="3.60.21.10">
    <property type="match status" value="1"/>
</dbReference>
<dbReference type="CDD" id="cd07381">
    <property type="entry name" value="MPP_CapA"/>
    <property type="match status" value="1"/>
</dbReference>
<dbReference type="SUPFAM" id="SSF56300">
    <property type="entry name" value="Metallo-dependent phosphatases"/>
    <property type="match status" value="1"/>
</dbReference>
<dbReference type="InterPro" id="IPR019079">
    <property type="entry name" value="Capsule_synth_CapA"/>
</dbReference>
<name>A0A1F2UK93_9ACTN</name>
<dbReference type="Pfam" id="PF09587">
    <property type="entry name" value="PGA_cap"/>
    <property type="match status" value="1"/>
</dbReference>
<gene>
    <name evidence="3" type="ORF">A2074_01630</name>
</gene>
<accession>A0A1F2UK93</accession>